<dbReference type="GO" id="GO:0006432">
    <property type="term" value="P:phenylalanyl-tRNA aminoacylation"/>
    <property type="evidence" value="ECO:0007669"/>
    <property type="project" value="UniProtKB-UniRule"/>
</dbReference>
<keyword evidence="5 16" id="KW-0820">tRNA-binding</keyword>
<evidence type="ECO:0000259" key="19">
    <source>
        <dbReference type="PROSITE" id="PS51483"/>
    </source>
</evidence>
<reference evidence="21 22" key="1">
    <citation type="submission" date="2019-10" db="EMBL/GenBank/DDBJ databases">
        <title>Bifidobacterium from non-human primates.</title>
        <authorList>
            <person name="Modesto M."/>
        </authorList>
    </citation>
    <scope>NUCLEOTIDE SEQUENCE [LARGE SCALE GENOMIC DNA]</scope>
    <source>
        <strain evidence="21 22">TREM</strain>
    </source>
</reference>
<evidence type="ECO:0000256" key="10">
    <source>
        <dbReference type="ARBA" id="ARBA00022842"/>
    </source>
</evidence>
<dbReference type="Pfam" id="PF03483">
    <property type="entry name" value="B3_4"/>
    <property type="match status" value="1"/>
</dbReference>
<evidence type="ECO:0000256" key="14">
    <source>
        <dbReference type="ARBA" id="ARBA00049255"/>
    </source>
</evidence>
<accession>A0A6L4X1K6</accession>
<keyword evidence="10 15" id="KW-0460">Magnesium</keyword>
<keyword evidence="11 16" id="KW-0694">RNA-binding</keyword>
<feature type="binding site" evidence="15">
    <location>
        <position position="496"/>
    </location>
    <ligand>
        <name>Mg(2+)</name>
        <dbReference type="ChEBI" id="CHEBI:18420"/>
        <note>shared with alpha subunit</note>
    </ligand>
</feature>
<dbReference type="InterPro" id="IPR045864">
    <property type="entry name" value="aa-tRNA-synth_II/BPL/LPL"/>
</dbReference>
<evidence type="ECO:0000313" key="22">
    <source>
        <dbReference type="Proteomes" id="UP000469943"/>
    </source>
</evidence>
<dbReference type="InterPro" id="IPR005147">
    <property type="entry name" value="tRNA_synthase_B5-dom"/>
</dbReference>
<dbReference type="EC" id="6.1.1.20" evidence="15"/>
<dbReference type="InterPro" id="IPR045060">
    <property type="entry name" value="Phe-tRNA-ligase_IIc_bsu"/>
</dbReference>
<dbReference type="SUPFAM" id="SSF46955">
    <property type="entry name" value="Putative DNA-binding domain"/>
    <property type="match status" value="1"/>
</dbReference>
<dbReference type="Pfam" id="PF03484">
    <property type="entry name" value="B5"/>
    <property type="match status" value="1"/>
</dbReference>
<evidence type="ECO:0000256" key="16">
    <source>
        <dbReference type="PROSITE-ProRule" id="PRU00209"/>
    </source>
</evidence>
<dbReference type="InterPro" id="IPR033714">
    <property type="entry name" value="tRNA_bind_bactPheRS"/>
</dbReference>
<organism evidence="20 23">
    <name type="scientific">Bifidobacterium ramosum</name>
    <dbReference type="NCBI Taxonomy" id="1798158"/>
    <lineage>
        <taxon>Bacteria</taxon>
        <taxon>Bacillati</taxon>
        <taxon>Actinomycetota</taxon>
        <taxon>Actinomycetes</taxon>
        <taxon>Bifidobacteriales</taxon>
        <taxon>Bifidobacteriaceae</taxon>
        <taxon>Bifidobacterium</taxon>
    </lineage>
</organism>
<evidence type="ECO:0000259" key="18">
    <source>
        <dbReference type="PROSITE" id="PS51447"/>
    </source>
</evidence>
<dbReference type="PROSITE" id="PS51447">
    <property type="entry name" value="FDX_ACB"/>
    <property type="match status" value="1"/>
</dbReference>
<feature type="domain" description="FDX-ACB" evidence="18">
    <location>
        <begin position="775"/>
        <end position="867"/>
    </location>
</feature>
<evidence type="ECO:0000256" key="9">
    <source>
        <dbReference type="ARBA" id="ARBA00022840"/>
    </source>
</evidence>
<dbReference type="SUPFAM" id="SSF55681">
    <property type="entry name" value="Class II aaRS and biotin synthetases"/>
    <property type="match status" value="1"/>
</dbReference>
<dbReference type="PANTHER" id="PTHR10947">
    <property type="entry name" value="PHENYLALANYL-TRNA SYNTHETASE BETA CHAIN AND LEUCINE-RICH REPEAT-CONTAINING PROTEIN 47"/>
    <property type="match status" value="1"/>
</dbReference>
<dbReference type="Gene3D" id="3.30.56.10">
    <property type="match status" value="2"/>
</dbReference>
<dbReference type="Gene3D" id="2.40.50.140">
    <property type="entry name" value="Nucleic acid-binding proteins"/>
    <property type="match status" value="1"/>
</dbReference>
<dbReference type="InterPro" id="IPR002547">
    <property type="entry name" value="tRNA-bd_dom"/>
</dbReference>
<evidence type="ECO:0000256" key="7">
    <source>
        <dbReference type="ARBA" id="ARBA00022723"/>
    </source>
</evidence>
<dbReference type="Pfam" id="PF03147">
    <property type="entry name" value="FDX-ACB"/>
    <property type="match status" value="1"/>
</dbReference>
<feature type="binding site" evidence="15">
    <location>
        <position position="506"/>
    </location>
    <ligand>
        <name>Mg(2+)</name>
        <dbReference type="ChEBI" id="CHEBI:18420"/>
        <note>shared with alpha subunit</note>
    </ligand>
</feature>
<evidence type="ECO:0000256" key="8">
    <source>
        <dbReference type="ARBA" id="ARBA00022741"/>
    </source>
</evidence>
<dbReference type="Gene3D" id="3.30.930.10">
    <property type="entry name" value="Bira Bifunctional Protein, Domain 2"/>
    <property type="match status" value="1"/>
</dbReference>
<dbReference type="FunFam" id="3.30.56.10:FF:000002">
    <property type="entry name" value="Phenylalanine--tRNA ligase beta subunit"/>
    <property type="match status" value="1"/>
</dbReference>
<evidence type="ECO:0000313" key="21">
    <source>
        <dbReference type="EMBL" id="NEG70694.1"/>
    </source>
</evidence>
<comment type="catalytic activity">
    <reaction evidence="14 15">
        <text>tRNA(Phe) + L-phenylalanine + ATP = L-phenylalanyl-tRNA(Phe) + AMP + diphosphate + H(+)</text>
        <dbReference type="Rhea" id="RHEA:19413"/>
        <dbReference type="Rhea" id="RHEA-COMP:9668"/>
        <dbReference type="Rhea" id="RHEA-COMP:9699"/>
        <dbReference type="ChEBI" id="CHEBI:15378"/>
        <dbReference type="ChEBI" id="CHEBI:30616"/>
        <dbReference type="ChEBI" id="CHEBI:33019"/>
        <dbReference type="ChEBI" id="CHEBI:58095"/>
        <dbReference type="ChEBI" id="CHEBI:78442"/>
        <dbReference type="ChEBI" id="CHEBI:78531"/>
        <dbReference type="ChEBI" id="CHEBI:456215"/>
        <dbReference type="EC" id="6.1.1.20"/>
    </reaction>
</comment>
<dbReference type="SMART" id="SM00873">
    <property type="entry name" value="B3_4"/>
    <property type="match status" value="1"/>
</dbReference>
<evidence type="ECO:0000256" key="13">
    <source>
        <dbReference type="ARBA" id="ARBA00023146"/>
    </source>
</evidence>
<dbReference type="GO" id="GO:0005524">
    <property type="term" value="F:ATP binding"/>
    <property type="evidence" value="ECO:0007669"/>
    <property type="project" value="UniProtKB-UniRule"/>
</dbReference>
<evidence type="ECO:0000259" key="17">
    <source>
        <dbReference type="PROSITE" id="PS50886"/>
    </source>
</evidence>
<dbReference type="GO" id="GO:0004826">
    <property type="term" value="F:phenylalanine-tRNA ligase activity"/>
    <property type="evidence" value="ECO:0007669"/>
    <property type="project" value="UniProtKB-UniRule"/>
</dbReference>
<dbReference type="CDD" id="cd00769">
    <property type="entry name" value="PheRS_beta_core"/>
    <property type="match status" value="1"/>
</dbReference>
<evidence type="ECO:0000256" key="15">
    <source>
        <dbReference type="HAMAP-Rule" id="MF_00283"/>
    </source>
</evidence>
<dbReference type="InterPro" id="IPR041616">
    <property type="entry name" value="PheRS_beta_core"/>
</dbReference>
<dbReference type="GO" id="GO:0000287">
    <property type="term" value="F:magnesium ion binding"/>
    <property type="evidence" value="ECO:0007669"/>
    <property type="project" value="UniProtKB-UniRule"/>
</dbReference>
<dbReference type="InterPro" id="IPR005146">
    <property type="entry name" value="B3/B4_tRNA-bd"/>
</dbReference>
<dbReference type="EMBL" id="WBSM01000001">
    <property type="protein sequence ID" value="KAB8288979.1"/>
    <property type="molecule type" value="Genomic_DNA"/>
</dbReference>
<dbReference type="FunFam" id="3.30.70.380:FF:000001">
    <property type="entry name" value="Phenylalanine--tRNA ligase beta subunit"/>
    <property type="match status" value="1"/>
</dbReference>
<comment type="subunit">
    <text evidence="3 15">Tetramer of two alpha and two beta subunits.</text>
</comment>
<feature type="domain" description="B5" evidence="19">
    <location>
        <begin position="442"/>
        <end position="518"/>
    </location>
</feature>
<dbReference type="PROSITE" id="PS50886">
    <property type="entry name" value="TRBD"/>
    <property type="match status" value="1"/>
</dbReference>
<dbReference type="RefSeq" id="WP_152357196.1">
    <property type="nucleotide sequence ID" value="NZ_WBSM01000001.1"/>
</dbReference>
<dbReference type="Proteomes" id="UP000482084">
    <property type="component" value="Unassembled WGS sequence"/>
</dbReference>
<evidence type="ECO:0000313" key="20">
    <source>
        <dbReference type="EMBL" id="KAB8288979.1"/>
    </source>
</evidence>
<dbReference type="GO" id="GO:0009328">
    <property type="term" value="C:phenylalanine-tRNA ligase complex"/>
    <property type="evidence" value="ECO:0007669"/>
    <property type="project" value="TreeGrafter"/>
</dbReference>
<evidence type="ECO:0000256" key="6">
    <source>
        <dbReference type="ARBA" id="ARBA00022598"/>
    </source>
</evidence>
<dbReference type="CDD" id="cd02796">
    <property type="entry name" value="tRNA_bind_bactPheRS"/>
    <property type="match status" value="1"/>
</dbReference>
<proteinExistence type="inferred from homology"/>
<dbReference type="SUPFAM" id="SSF54991">
    <property type="entry name" value="Anticodon-binding domain of PheRS"/>
    <property type="match status" value="1"/>
</dbReference>
<keyword evidence="13 15" id="KW-0030">Aminoacyl-tRNA synthetase</keyword>
<keyword evidence="6 15" id="KW-0436">Ligase</keyword>
<keyword evidence="8 15" id="KW-0547">Nucleotide-binding</keyword>
<dbReference type="SUPFAM" id="SSF56037">
    <property type="entry name" value="PheT/TilS domain"/>
    <property type="match status" value="1"/>
</dbReference>
<dbReference type="InterPro" id="IPR009061">
    <property type="entry name" value="DNA-bd_dom_put_sf"/>
</dbReference>
<dbReference type="Pfam" id="PF17759">
    <property type="entry name" value="tRNA_synthFbeta"/>
    <property type="match status" value="1"/>
</dbReference>
<keyword evidence="12 15" id="KW-0648">Protein biosynthesis</keyword>
<keyword evidence="4 15" id="KW-0963">Cytoplasm</keyword>
<evidence type="ECO:0000256" key="1">
    <source>
        <dbReference type="ARBA" id="ARBA00004496"/>
    </source>
</evidence>
<evidence type="ECO:0000256" key="5">
    <source>
        <dbReference type="ARBA" id="ARBA00022555"/>
    </source>
</evidence>
<dbReference type="InterPro" id="IPR012340">
    <property type="entry name" value="NA-bd_OB-fold"/>
</dbReference>
<evidence type="ECO:0000256" key="12">
    <source>
        <dbReference type="ARBA" id="ARBA00022917"/>
    </source>
</evidence>
<dbReference type="AlphaFoldDB" id="A0A6L4X1K6"/>
<dbReference type="NCBIfam" id="TIGR00472">
    <property type="entry name" value="pheT_bact"/>
    <property type="match status" value="1"/>
</dbReference>
<dbReference type="HAMAP" id="MF_00283">
    <property type="entry name" value="Phe_tRNA_synth_beta1"/>
    <property type="match status" value="1"/>
</dbReference>
<comment type="caution">
    <text evidence="20">The sequence shown here is derived from an EMBL/GenBank/DDBJ whole genome shotgun (WGS) entry which is preliminary data.</text>
</comment>
<dbReference type="EMBL" id="WHZX01000001">
    <property type="protein sequence ID" value="NEG70694.1"/>
    <property type="molecule type" value="Genomic_DNA"/>
</dbReference>
<evidence type="ECO:0000256" key="2">
    <source>
        <dbReference type="ARBA" id="ARBA00008653"/>
    </source>
</evidence>
<keyword evidence="23" id="KW-1185">Reference proteome</keyword>
<keyword evidence="7 15" id="KW-0479">Metal-binding</keyword>
<dbReference type="InterPro" id="IPR005121">
    <property type="entry name" value="Fdx_antiC-bd"/>
</dbReference>
<dbReference type="PROSITE" id="PS51483">
    <property type="entry name" value="B5"/>
    <property type="match status" value="1"/>
</dbReference>
<dbReference type="OrthoDB" id="9805455at2"/>
<dbReference type="InterPro" id="IPR020825">
    <property type="entry name" value="Phe-tRNA_synthase-like_B3/B4"/>
</dbReference>
<keyword evidence="9 15" id="KW-0067">ATP-binding</keyword>
<sequence>MPMIDIDWLKDHVEVPEDLTYEQLAKDLVKVGLEEEEIHSSQVTGPIVVGYVVDATPEPQKNGKIINWCHVDVGPEYNETDEHGNKVPRGIICGAPNMAAGEKVVVTLPGAVLPGDFKIEPRKTYGHISNGMCASERELGLGDNHDGIILLRNYGFTPEEYDALKPGDDAMHLLHLDQPLLEINITPDRGYAFSYRGVAREYHHSTGAAYVDPAVELNAKAPVVAGDPNVTPDIEVSIEDDNPIHGVPGCDRYYARAVRGFDPAAHTPNWMRRRLVRAGMRSISLAVDVTNYVMLDLGQPMHAYDMDKIEGPIVVRRAREGEQLTTLDGKNHDLSTEDLLITDSPNGDRGSRILGIAGVMGGLYGEVTADTKNILLEAAHFDQVTIARSARRHKIPSEASRRFERGVDSQLQPAAAQMAAELLSRYGDGEPSMHPTDVNNVVFRRPIHFKASEVARVAGLDVDVNRISDILTDIGCRVAGGGNGEFSVTAPSWRPDLNEACDLVEEVARLVGYDEIPVTVPPAPVNGAVGLTPEQRHRREVANELAEYGMVEALSYPFIGDEEFKEFGYDVDATKRVSVEITNPLAGNRPYLRRDILPTLAGTVQLNLRRGLENISLYEIGHVYLWDPNAPAIPALPGGVKPTDEQLAALDAGLPEQPMHVAGILTGLAENSGWLGGKRTVDWSDAVEAVRRIGERLGADLTFDQPAAADVPAQWHPGRTARVMAGDTFVGLVGELHPHIDKALGFPEHSAAFELDLDALFATLDGKPVQAKPISTFPPVKQDLAFTVPTTVSAAQLEDVIREAAGDALESIELFDVFTGDQIGEGLKSLAFAVVFRAPDKTLTAEDSEAIRKAIVDKAAGIGAQLRA</sequence>
<dbReference type="Gene3D" id="3.50.40.10">
    <property type="entry name" value="Phenylalanyl-trna Synthetase, Chain B, domain 3"/>
    <property type="match status" value="1"/>
</dbReference>
<protein>
    <recommendedName>
        <fullName evidence="15">Phenylalanine--tRNA ligase beta subunit</fullName>
        <ecNumber evidence="15">6.1.1.20</ecNumber>
    </recommendedName>
    <alternativeName>
        <fullName evidence="15">Phenylalanyl-tRNA synthetase beta subunit</fullName>
        <shortName evidence="15">PheRS</shortName>
    </alternativeName>
</protein>
<dbReference type="PANTHER" id="PTHR10947:SF0">
    <property type="entry name" value="PHENYLALANINE--TRNA LIGASE BETA SUBUNIT"/>
    <property type="match status" value="1"/>
</dbReference>
<comment type="cofactor">
    <cofactor evidence="15">
        <name>Mg(2+)</name>
        <dbReference type="ChEBI" id="CHEBI:18420"/>
    </cofactor>
    <text evidence="15">Binds 2 magnesium ions per tetramer.</text>
</comment>
<dbReference type="SMART" id="SM00874">
    <property type="entry name" value="B5"/>
    <property type="match status" value="1"/>
</dbReference>
<dbReference type="Proteomes" id="UP000469943">
    <property type="component" value="Unassembled WGS sequence"/>
</dbReference>
<dbReference type="GO" id="GO:0000049">
    <property type="term" value="F:tRNA binding"/>
    <property type="evidence" value="ECO:0007669"/>
    <property type="project" value="UniProtKB-UniRule"/>
</dbReference>
<feature type="binding site" evidence="15">
    <location>
        <position position="502"/>
    </location>
    <ligand>
        <name>Mg(2+)</name>
        <dbReference type="ChEBI" id="CHEBI:18420"/>
        <note>shared with alpha subunit</note>
    </ligand>
</feature>
<dbReference type="SUPFAM" id="SSF50249">
    <property type="entry name" value="Nucleic acid-binding proteins"/>
    <property type="match status" value="1"/>
</dbReference>
<comment type="subcellular location">
    <subcellularLocation>
        <location evidence="1 15">Cytoplasm</location>
    </subcellularLocation>
</comment>
<evidence type="ECO:0000313" key="23">
    <source>
        <dbReference type="Proteomes" id="UP000482084"/>
    </source>
</evidence>
<evidence type="ECO:0000256" key="3">
    <source>
        <dbReference type="ARBA" id="ARBA00011209"/>
    </source>
</evidence>
<reference evidence="20 23" key="2">
    <citation type="submission" date="2019-10" db="EMBL/GenBank/DDBJ databases">
        <title>Characterization of the phylogenetic diversity of two novel species belonging to the genus Bifidobacterium: Bifidobacterium cebidarum sp. nov. and Bifidobacterium leontopitheci sp. nov.</title>
        <authorList>
            <person name="Lugli G.A."/>
            <person name="Duranti S."/>
            <person name="Milani C."/>
            <person name="Turroni F."/>
            <person name="Ventura M."/>
        </authorList>
    </citation>
    <scope>NUCLEOTIDE SEQUENCE [LARGE SCALE GENOMIC DNA]</scope>
    <source>
        <strain evidence="20 23">DSM 100688</strain>
    </source>
</reference>
<dbReference type="Pfam" id="PF01588">
    <property type="entry name" value="tRNA_bind"/>
    <property type="match status" value="1"/>
</dbReference>
<dbReference type="SMART" id="SM00896">
    <property type="entry name" value="FDX-ACB"/>
    <property type="match status" value="1"/>
</dbReference>
<name>A0A6L4X1K6_9BIFI</name>
<dbReference type="Gene3D" id="3.30.70.380">
    <property type="entry name" value="Ferrodoxin-fold anticodon-binding domain"/>
    <property type="match status" value="1"/>
</dbReference>
<feature type="binding site" evidence="15">
    <location>
        <position position="505"/>
    </location>
    <ligand>
        <name>Mg(2+)</name>
        <dbReference type="ChEBI" id="CHEBI:18420"/>
        <note>shared with alpha subunit</note>
    </ligand>
</feature>
<dbReference type="InterPro" id="IPR004532">
    <property type="entry name" value="Phe-tRNA-ligase_IIc_bsu_bact"/>
</dbReference>
<dbReference type="InterPro" id="IPR036690">
    <property type="entry name" value="Fdx_antiC-bd_sf"/>
</dbReference>
<gene>
    <name evidence="15" type="primary">pheT</name>
    <name evidence="20" type="ORF">DSM100688_0057</name>
    <name evidence="21" type="ORF">GFD24_00285</name>
</gene>
<comment type="similarity">
    <text evidence="2 15">Belongs to the phenylalanyl-tRNA synthetase beta subunit family. Type 1 subfamily.</text>
</comment>
<evidence type="ECO:0000256" key="4">
    <source>
        <dbReference type="ARBA" id="ARBA00022490"/>
    </source>
</evidence>
<evidence type="ECO:0000256" key="11">
    <source>
        <dbReference type="ARBA" id="ARBA00022884"/>
    </source>
</evidence>
<feature type="domain" description="TRNA-binding" evidence="17">
    <location>
        <begin position="41"/>
        <end position="162"/>
    </location>
</feature>